<proteinExistence type="predicted"/>
<evidence type="ECO:0000256" key="1">
    <source>
        <dbReference type="SAM" id="Phobius"/>
    </source>
</evidence>
<dbReference type="RefSeq" id="WP_063969072.1">
    <property type="nucleotide sequence ID" value="NZ_JAMXLT020000010.1"/>
</dbReference>
<sequence>MKIVEHFEIETTKELAESLAELRKITNKNYFSFFGFNEKIMFRGIITNRTFKITKITNVRGVLEAVSTGNISEKDGKFIVKVSIRPAIFSVVYSLTMAVFVMFLVIFLNVIGLLNITMNIVFLFFVLAFTMIPVFSYDEEKERSKKKLIEIFK</sequence>
<keyword evidence="1" id="KW-1133">Transmembrane helix</keyword>
<dbReference type="Proteomes" id="UP001204439">
    <property type="component" value="Unassembled WGS sequence"/>
</dbReference>
<reference evidence="2 3" key="1">
    <citation type="submission" date="2023-11" db="EMBL/GenBank/DDBJ databases">
        <title>First isolation, identification, and characterization of non-pathogenic Epilithonimonas ginsengisoli isolated from diseased farmed rainbow trout (Oncorhynchus mykiss) in Chile.</title>
        <authorList>
            <person name="Miranda C.D."/>
            <person name="Irgang R."/>
            <person name="Concha C."/>
            <person name="Rojas R."/>
            <person name="Avendano R."/>
        </authorList>
    </citation>
    <scope>NUCLEOTIDE SEQUENCE [LARGE SCALE GENOMIC DNA]</scope>
    <source>
        <strain evidence="2 3">FP99</strain>
    </source>
</reference>
<dbReference type="EMBL" id="JAMXLT020000010">
    <property type="protein sequence ID" value="MDW8548648.1"/>
    <property type="molecule type" value="Genomic_DNA"/>
</dbReference>
<gene>
    <name evidence="2" type="ORF">NG800_006985</name>
</gene>
<name>A0ABU4JG56_9FLAO</name>
<accession>A0ABU4JG56</accession>
<organism evidence="2 3">
    <name type="scientific">Epilithonimonas ginsengisoli</name>
    <dbReference type="NCBI Taxonomy" id="1245592"/>
    <lineage>
        <taxon>Bacteria</taxon>
        <taxon>Pseudomonadati</taxon>
        <taxon>Bacteroidota</taxon>
        <taxon>Flavobacteriia</taxon>
        <taxon>Flavobacteriales</taxon>
        <taxon>Weeksellaceae</taxon>
        <taxon>Chryseobacterium group</taxon>
        <taxon>Epilithonimonas</taxon>
    </lineage>
</organism>
<protein>
    <submittedName>
        <fullName evidence="2">Uncharacterized protein</fullName>
    </submittedName>
</protein>
<feature type="transmembrane region" description="Helical" evidence="1">
    <location>
        <begin position="116"/>
        <end position="137"/>
    </location>
</feature>
<keyword evidence="1" id="KW-0472">Membrane</keyword>
<feature type="transmembrane region" description="Helical" evidence="1">
    <location>
        <begin position="87"/>
        <end position="110"/>
    </location>
</feature>
<comment type="caution">
    <text evidence="2">The sequence shown here is derived from an EMBL/GenBank/DDBJ whole genome shotgun (WGS) entry which is preliminary data.</text>
</comment>
<keyword evidence="1" id="KW-0812">Transmembrane</keyword>
<keyword evidence="3" id="KW-1185">Reference proteome</keyword>
<evidence type="ECO:0000313" key="3">
    <source>
        <dbReference type="Proteomes" id="UP001204439"/>
    </source>
</evidence>
<evidence type="ECO:0000313" key="2">
    <source>
        <dbReference type="EMBL" id="MDW8548648.1"/>
    </source>
</evidence>